<dbReference type="OrthoDB" id="3992151at2"/>
<dbReference type="RefSeq" id="WP_091179192.1">
    <property type="nucleotide sequence ID" value="NZ_FOFA01000003.1"/>
</dbReference>
<organism evidence="5 6">
    <name type="scientific">Microlunatus flavus</name>
    <dbReference type="NCBI Taxonomy" id="1036181"/>
    <lineage>
        <taxon>Bacteria</taxon>
        <taxon>Bacillati</taxon>
        <taxon>Actinomycetota</taxon>
        <taxon>Actinomycetes</taxon>
        <taxon>Propionibacteriales</taxon>
        <taxon>Propionibacteriaceae</taxon>
        <taxon>Microlunatus</taxon>
    </lineage>
</organism>
<dbReference type="Gene3D" id="3.40.50.880">
    <property type="match status" value="1"/>
</dbReference>
<dbReference type="PANTHER" id="PTHR43130:SF3">
    <property type="entry name" value="HTH-TYPE TRANSCRIPTIONAL REGULATOR RV1931C"/>
    <property type="match status" value="1"/>
</dbReference>
<dbReference type="AlphaFoldDB" id="A0A1H9FT19"/>
<dbReference type="PROSITE" id="PS00041">
    <property type="entry name" value="HTH_ARAC_FAMILY_1"/>
    <property type="match status" value="1"/>
</dbReference>
<name>A0A1H9FT19_9ACTN</name>
<dbReference type="Pfam" id="PF01965">
    <property type="entry name" value="DJ-1_PfpI"/>
    <property type="match status" value="1"/>
</dbReference>
<reference evidence="6" key="1">
    <citation type="submission" date="2016-10" db="EMBL/GenBank/DDBJ databases">
        <authorList>
            <person name="Varghese N."/>
            <person name="Submissions S."/>
        </authorList>
    </citation>
    <scope>NUCLEOTIDE SEQUENCE [LARGE SCALE GENOMIC DNA]</scope>
    <source>
        <strain evidence="6">CGMCC 4.6856</strain>
    </source>
</reference>
<dbReference type="STRING" id="1036181.SAMN05421756_103373"/>
<accession>A0A1H9FT19</accession>
<evidence type="ECO:0000256" key="1">
    <source>
        <dbReference type="ARBA" id="ARBA00023015"/>
    </source>
</evidence>
<sequence>MDPHRVAVPVLDGMPLFEIGVAGEVFGMPRPDLLLRPYRVQVCAAGRRPVRTQGAAITLTADADFDEVRRAETVVVPALPSFDAAVPPELVDALQDAARRGARIASVCTGAFALAAAGLLDGRRATTHWMYAAALAEQYPAVEVDPAVLYVVDGSVATSAGTAAGLDLCLELLRHDHGTAVAAEVARRLIVPPHREGGQAQYVSTPLPDLPGSAIGPLLDWARSRLDRALTLRLLAQQAGVTTRTLSRRFAAEVGMPPLQWLTAERVRRARQLLESTTLPVEQVAEQCGLGTAANLRIHFARQTGVSPSAYRAAFAETGVCEGRPESSPAGRGDRQVG</sequence>
<proteinExistence type="predicted"/>
<evidence type="ECO:0000313" key="6">
    <source>
        <dbReference type="Proteomes" id="UP000198504"/>
    </source>
</evidence>
<dbReference type="InterPro" id="IPR018062">
    <property type="entry name" value="HTH_AraC-typ_CS"/>
</dbReference>
<dbReference type="SUPFAM" id="SSF52317">
    <property type="entry name" value="Class I glutamine amidotransferase-like"/>
    <property type="match status" value="1"/>
</dbReference>
<feature type="domain" description="HTH araC/xylS-type" evidence="4">
    <location>
        <begin position="216"/>
        <end position="314"/>
    </location>
</feature>
<dbReference type="Pfam" id="PF12833">
    <property type="entry name" value="HTH_18"/>
    <property type="match status" value="1"/>
</dbReference>
<evidence type="ECO:0000256" key="2">
    <source>
        <dbReference type="ARBA" id="ARBA00023125"/>
    </source>
</evidence>
<dbReference type="InterPro" id="IPR052158">
    <property type="entry name" value="INH-QAR"/>
</dbReference>
<dbReference type="Proteomes" id="UP000198504">
    <property type="component" value="Unassembled WGS sequence"/>
</dbReference>
<dbReference type="InterPro" id="IPR029062">
    <property type="entry name" value="Class_I_gatase-like"/>
</dbReference>
<keyword evidence="2" id="KW-0238">DNA-binding</keyword>
<dbReference type="GO" id="GO:0003700">
    <property type="term" value="F:DNA-binding transcription factor activity"/>
    <property type="evidence" value="ECO:0007669"/>
    <property type="project" value="InterPro"/>
</dbReference>
<keyword evidence="3" id="KW-0804">Transcription</keyword>
<evidence type="ECO:0000259" key="4">
    <source>
        <dbReference type="PROSITE" id="PS01124"/>
    </source>
</evidence>
<dbReference type="PROSITE" id="PS01124">
    <property type="entry name" value="HTH_ARAC_FAMILY_2"/>
    <property type="match status" value="1"/>
</dbReference>
<dbReference type="GO" id="GO:0043565">
    <property type="term" value="F:sequence-specific DNA binding"/>
    <property type="evidence" value="ECO:0007669"/>
    <property type="project" value="InterPro"/>
</dbReference>
<dbReference type="PANTHER" id="PTHR43130">
    <property type="entry name" value="ARAC-FAMILY TRANSCRIPTIONAL REGULATOR"/>
    <property type="match status" value="1"/>
</dbReference>
<protein>
    <submittedName>
        <fullName evidence="5">AraC family transcriptional regulator, transcriptional activator FtrA</fullName>
    </submittedName>
</protein>
<evidence type="ECO:0000313" key="5">
    <source>
        <dbReference type="EMBL" id="SEQ41037.1"/>
    </source>
</evidence>
<dbReference type="InterPro" id="IPR018060">
    <property type="entry name" value="HTH_AraC"/>
</dbReference>
<dbReference type="CDD" id="cd03137">
    <property type="entry name" value="GATase1_AraC_1"/>
    <property type="match status" value="1"/>
</dbReference>
<dbReference type="EMBL" id="FOFA01000003">
    <property type="protein sequence ID" value="SEQ41037.1"/>
    <property type="molecule type" value="Genomic_DNA"/>
</dbReference>
<gene>
    <name evidence="5" type="ORF">SAMN05421756_103373</name>
</gene>
<evidence type="ECO:0000256" key="3">
    <source>
        <dbReference type="ARBA" id="ARBA00023163"/>
    </source>
</evidence>
<dbReference type="SUPFAM" id="SSF46689">
    <property type="entry name" value="Homeodomain-like"/>
    <property type="match status" value="2"/>
</dbReference>
<keyword evidence="1" id="KW-0805">Transcription regulation</keyword>
<dbReference type="InterPro" id="IPR002818">
    <property type="entry name" value="DJ-1/PfpI"/>
</dbReference>
<dbReference type="SMART" id="SM00342">
    <property type="entry name" value="HTH_ARAC"/>
    <property type="match status" value="1"/>
</dbReference>
<dbReference type="Gene3D" id="1.10.10.60">
    <property type="entry name" value="Homeodomain-like"/>
    <property type="match status" value="1"/>
</dbReference>
<keyword evidence="6" id="KW-1185">Reference proteome</keyword>
<dbReference type="InterPro" id="IPR009057">
    <property type="entry name" value="Homeodomain-like_sf"/>
</dbReference>